<evidence type="ECO:0000259" key="3">
    <source>
        <dbReference type="Pfam" id="PF00294"/>
    </source>
</evidence>
<dbReference type="PANTHER" id="PTHR10584:SF167">
    <property type="entry name" value="PFKB DOMAIN PROTEIN"/>
    <property type="match status" value="1"/>
</dbReference>
<dbReference type="GO" id="GO:0050225">
    <property type="term" value="F:pseudouridine kinase activity"/>
    <property type="evidence" value="ECO:0007669"/>
    <property type="project" value="UniProtKB-EC"/>
</dbReference>
<keyword evidence="2 4" id="KW-0418">Kinase</keyword>
<dbReference type="Proteomes" id="UP000239650">
    <property type="component" value="Unassembled WGS sequence"/>
</dbReference>
<gene>
    <name evidence="4" type="primary">psuK_1</name>
    <name evidence="4" type="ORF">LAS9267_01628</name>
</gene>
<comment type="caution">
    <text evidence="4">The sequence shown here is derived from an EMBL/GenBank/DDBJ whole genome shotgun (WGS) entry which is preliminary data.</text>
</comment>
<accession>A0AAE8LWI9</accession>
<organism evidence="4 5">
    <name type="scientific">Latilactobacillus sakei</name>
    <name type="common">Lactobacillus sakei</name>
    <dbReference type="NCBI Taxonomy" id="1599"/>
    <lineage>
        <taxon>Bacteria</taxon>
        <taxon>Bacillati</taxon>
        <taxon>Bacillota</taxon>
        <taxon>Bacilli</taxon>
        <taxon>Lactobacillales</taxon>
        <taxon>Lactobacillaceae</taxon>
        <taxon>Latilactobacillus</taxon>
    </lineage>
</organism>
<evidence type="ECO:0000313" key="5">
    <source>
        <dbReference type="Proteomes" id="UP000239650"/>
    </source>
</evidence>
<dbReference type="SUPFAM" id="SSF53613">
    <property type="entry name" value="Ribokinase-like"/>
    <property type="match status" value="1"/>
</dbReference>
<dbReference type="Pfam" id="PF00294">
    <property type="entry name" value="PfkB"/>
    <property type="match status" value="1"/>
</dbReference>
<evidence type="ECO:0000256" key="2">
    <source>
        <dbReference type="ARBA" id="ARBA00022777"/>
    </source>
</evidence>
<dbReference type="EMBL" id="OKRC01000008">
    <property type="protein sequence ID" value="SPE22291.1"/>
    <property type="molecule type" value="Genomic_DNA"/>
</dbReference>
<dbReference type="EC" id="2.7.1.83" evidence="4"/>
<sequence length="312" mass="33688">MEDKYVVVVGGLNMDIAGMPGKDFIERDSNPGEVNLSVGGVGQNIAHNLANLGVPTYLMTVYGDDQYGAILHQECETNKINLDYAAEIKGANSSTYLYVTDGSGDMLAAINDMSIVNNITPDFLKERLAVINQATLCIVDANIPQESIEWLADHLKVPMYVDPVSVAKARRFENALNKIDTFKPNEMEAELLTGIKISDESSAKMAAEYLVNQGIRHVFISLGAHGILCADERQTVLVPIIKVPIISCNGAGDCSMATIAWAYYHFGKKASLKEIGQYAQAASSITVGSASAVSSHLTAQNVIDRCRQAVKN</sequence>
<dbReference type="InterPro" id="IPR002173">
    <property type="entry name" value="Carboh/pur_kinase_PfkB_CS"/>
</dbReference>
<dbReference type="PROSITE" id="PS00583">
    <property type="entry name" value="PFKB_KINASES_1"/>
    <property type="match status" value="1"/>
</dbReference>
<feature type="domain" description="Carbohydrate kinase PfkB" evidence="3">
    <location>
        <begin position="4"/>
        <end position="295"/>
    </location>
</feature>
<protein>
    <submittedName>
        <fullName evidence="4">Pseudouridine kinase</fullName>
        <ecNumber evidence="4">2.7.1.83</ecNumber>
    </submittedName>
</protein>
<dbReference type="CDD" id="cd01941">
    <property type="entry name" value="YeiC_kinase_like"/>
    <property type="match status" value="1"/>
</dbReference>
<dbReference type="InterPro" id="IPR011611">
    <property type="entry name" value="PfkB_dom"/>
</dbReference>
<dbReference type="Gene3D" id="3.40.1190.20">
    <property type="match status" value="1"/>
</dbReference>
<evidence type="ECO:0000313" key="4">
    <source>
        <dbReference type="EMBL" id="SPE22291.1"/>
    </source>
</evidence>
<evidence type="ECO:0000256" key="1">
    <source>
        <dbReference type="ARBA" id="ARBA00022679"/>
    </source>
</evidence>
<dbReference type="RefSeq" id="WP_061827290.1">
    <property type="nucleotide sequence ID" value="NZ_CM125432.1"/>
</dbReference>
<proteinExistence type="predicted"/>
<keyword evidence="1 4" id="KW-0808">Transferase</keyword>
<dbReference type="PANTHER" id="PTHR10584">
    <property type="entry name" value="SUGAR KINASE"/>
    <property type="match status" value="1"/>
</dbReference>
<dbReference type="AlphaFoldDB" id="A0AAE8LWI9"/>
<reference evidence="4 5" key="1">
    <citation type="submission" date="2018-02" db="EMBL/GenBank/DDBJ databases">
        <authorList>
            <person name="Rodrigo-Torres L."/>
            <person name="Arahal R. D."/>
            <person name="Lucena T."/>
        </authorList>
    </citation>
    <scope>NUCLEOTIDE SEQUENCE [LARGE SCALE GENOMIC DNA]</scope>
    <source>
        <strain evidence="4 5">CECT 9267</strain>
    </source>
</reference>
<dbReference type="InterPro" id="IPR029056">
    <property type="entry name" value="Ribokinase-like"/>
</dbReference>
<name>A0AAE8LWI9_LATSK</name>